<name>A0A518J1W5_9BACT</name>
<accession>A0A518J1W5</accession>
<reference evidence="1 2" key="1">
    <citation type="submission" date="2019-02" db="EMBL/GenBank/DDBJ databases">
        <title>Deep-cultivation of Planctomycetes and their phenomic and genomic characterization uncovers novel biology.</title>
        <authorList>
            <person name="Wiegand S."/>
            <person name="Jogler M."/>
            <person name="Boedeker C."/>
            <person name="Pinto D."/>
            <person name="Vollmers J."/>
            <person name="Rivas-Marin E."/>
            <person name="Kohn T."/>
            <person name="Peeters S.H."/>
            <person name="Heuer A."/>
            <person name="Rast P."/>
            <person name="Oberbeckmann S."/>
            <person name="Bunk B."/>
            <person name="Jeske O."/>
            <person name="Meyerdierks A."/>
            <person name="Storesund J.E."/>
            <person name="Kallscheuer N."/>
            <person name="Luecker S."/>
            <person name="Lage O.M."/>
            <person name="Pohl T."/>
            <person name="Merkel B.J."/>
            <person name="Hornburger P."/>
            <person name="Mueller R.-W."/>
            <person name="Bruemmer F."/>
            <person name="Labrenz M."/>
            <person name="Spormann A.M."/>
            <person name="Op den Camp H."/>
            <person name="Overmann J."/>
            <person name="Amann R."/>
            <person name="Jetten M.S.M."/>
            <person name="Mascher T."/>
            <person name="Medema M.H."/>
            <person name="Devos D.P."/>
            <person name="Kaster A.-K."/>
            <person name="Ovreas L."/>
            <person name="Rohde M."/>
            <person name="Galperin M.Y."/>
            <person name="Jogler C."/>
        </authorList>
    </citation>
    <scope>NUCLEOTIDE SEQUENCE [LARGE SCALE GENOMIC DNA]</scope>
    <source>
        <strain evidence="1 2">Mal33</strain>
    </source>
</reference>
<dbReference type="EMBL" id="CP036318">
    <property type="protein sequence ID" value="QDV59323.1"/>
    <property type="molecule type" value="Genomic_DNA"/>
</dbReference>
<organism evidence="1 2">
    <name type="scientific">Rosistilla oblonga</name>
    <dbReference type="NCBI Taxonomy" id="2527990"/>
    <lineage>
        <taxon>Bacteria</taxon>
        <taxon>Pseudomonadati</taxon>
        <taxon>Planctomycetota</taxon>
        <taxon>Planctomycetia</taxon>
        <taxon>Pirellulales</taxon>
        <taxon>Pirellulaceae</taxon>
        <taxon>Rosistilla</taxon>
    </lineage>
</organism>
<dbReference type="Proteomes" id="UP000316770">
    <property type="component" value="Chromosome"/>
</dbReference>
<dbReference type="AlphaFoldDB" id="A0A518J1W5"/>
<protein>
    <submittedName>
        <fullName evidence="1">Uncharacterized protein</fullName>
    </submittedName>
</protein>
<evidence type="ECO:0000313" key="2">
    <source>
        <dbReference type="Proteomes" id="UP000316770"/>
    </source>
</evidence>
<sequence>MTDPFPRKLPFIRGKPRQLVTEILSVVKHSKNISFV</sequence>
<proteinExistence type="predicted"/>
<evidence type="ECO:0000313" key="1">
    <source>
        <dbReference type="EMBL" id="QDV59323.1"/>
    </source>
</evidence>
<gene>
    <name evidence="1" type="ORF">Mal33_53510</name>
</gene>
<keyword evidence="2" id="KW-1185">Reference proteome</keyword>